<dbReference type="Proteomes" id="UP000510647">
    <property type="component" value="Chromosome 7"/>
</dbReference>
<evidence type="ECO:0000259" key="3">
    <source>
        <dbReference type="Pfam" id="PF04426"/>
    </source>
</evidence>
<evidence type="ECO:0000313" key="5">
    <source>
        <dbReference type="Proteomes" id="UP000510647"/>
    </source>
</evidence>
<dbReference type="OrthoDB" id="2283785at2759"/>
<dbReference type="Pfam" id="PF04425">
    <property type="entry name" value="Bul1_N"/>
    <property type="match status" value="1"/>
</dbReference>
<evidence type="ECO:0000259" key="2">
    <source>
        <dbReference type="Pfam" id="PF04425"/>
    </source>
</evidence>
<dbReference type="InterPro" id="IPR007519">
    <property type="entry name" value="Bul1_N"/>
</dbReference>
<feature type="domain" description="Bul1 C-terminal" evidence="3">
    <location>
        <begin position="645"/>
        <end position="913"/>
    </location>
</feature>
<proteinExistence type="predicted"/>
<protein>
    <recommendedName>
        <fullName evidence="6">Bul1 N-terminal domain-containing protein</fullName>
    </recommendedName>
</protein>
<feature type="region of interest" description="Disordered" evidence="1">
    <location>
        <begin position="803"/>
        <end position="825"/>
    </location>
</feature>
<dbReference type="Pfam" id="PF04426">
    <property type="entry name" value="Bul1_C"/>
    <property type="match status" value="1"/>
</dbReference>
<evidence type="ECO:0008006" key="6">
    <source>
        <dbReference type="Google" id="ProtNLM"/>
    </source>
</evidence>
<feature type="compositionally biased region" description="Low complexity" evidence="1">
    <location>
        <begin position="22"/>
        <end position="32"/>
    </location>
</feature>
<feature type="compositionally biased region" description="Low complexity" evidence="1">
    <location>
        <begin position="808"/>
        <end position="825"/>
    </location>
</feature>
<dbReference type="InterPro" id="IPR022794">
    <property type="entry name" value="Bul1_C"/>
</dbReference>
<feature type="region of interest" description="Disordered" evidence="1">
    <location>
        <begin position="1"/>
        <end position="64"/>
    </location>
</feature>
<reference evidence="4 5" key="1">
    <citation type="submission" date="2020-06" db="EMBL/GenBank/DDBJ databases">
        <title>The yeast mating-type switching endonuclease HO is a domesticated member of an unorthodox homing genetic element family.</title>
        <authorList>
            <person name="Coughlan A.Y."/>
            <person name="Lombardi L."/>
            <person name="Braun-Galleani S."/>
            <person name="Martos A.R."/>
            <person name="Galeote V."/>
            <person name="Bigey F."/>
            <person name="Dequin S."/>
            <person name="Byrne K.P."/>
            <person name="Wolfe K.H."/>
        </authorList>
    </citation>
    <scope>NUCLEOTIDE SEQUENCE [LARGE SCALE GENOMIC DNA]</scope>
    <source>
        <strain evidence="4 5">CBS2947</strain>
    </source>
</reference>
<accession>A0A7H9HVQ1</accession>
<dbReference type="InterPro" id="IPR039634">
    <property type="entry name" value="Bul1-like"/>
</dbReference>
<feature type="compositionally biased region" description="Basic and acidic residues" evidence="1">
    <location>
        <begin position="39"/>
        <end position="48"/>
    </location>
</feature>
<dbReference type="PANTHER" id="PTHR31904">
    <property type="entry name" value="BYPASS OF STOP CODON PROTEIN 5-RELATED"/>
    <property type="match status" value="1"/>
</dbReference>
<gene>
    <name evidence="4" type="ORF">HG537_0G00620</name>
</gene>
<sequence>MSDNNGILNCDVGGDVLEGKSSRSGTSNGSKSGSRRRSKAEMSSRGRSVEVGQQPTSWIRSASTSSLLRLKRNDKMHSRSRKEELEMNRSESLCKVETAMAEERKKAESVVLVDVLPSFEMYNSLHRHIPQGNIDPDRHDFPPCYQEAQGQCNSILRGSDQPESIALDVADPSGAGSSSSVSLSNLHPLSTRHLNLHEPGNASDGDLNAIEDDLNDSDNINIDKLYSLPKLATPIEIDIRIAKHAIKPHERPEEESMLKEYTSGEIIHGYCVIENKSTQRLKFEMFYVTLEGYISVTDRQKGKRTVKRFLRMVDLSASWSYGVVDISSGIKVVPGDIDFDNTHLGLTNNRILEPGIKYKKFFMFKLPNQLLDVTCKQEQFSHCLLPPSFGIDRFQQRGKYSGIKVNSILGCGHLGIKGSPILTYDMAEEPLSINYTIDAKFVGKDKKTHQLNIMREHQYHLRVIPFGFTSPVIGEKVSSRQLEDLTALVKERLEALTRVFERLKNREPISAVDIHGTDISGTVNDIQLDSEEILARKMDQLHLKNRVNPQYNFLRKKDLKDSTCEADFCEAELSYKLKSKSASALTSGIFTGFKSSQSNTNDGTKDKLNKVGLIVLKAKHPDLALPYLSPSLLRKKNKFEEKNEHDQENWLRISNLVPEEVRKKLEYIDIELECIQSNNSAPHEPPEIQSVTTELICITGKSDNSIPIKLDAKILMNQDKLQHVKRQYNTFVSEIQNYSEKFEKNLVELNELYSLNSVSTISRQLSFTDFISDQIRNDVESLANLSTSVVNLHEIFKKQTHTVKKSSQDSMSSNSSSSSLSKNGSGTFIIGDTPRTSTKHSEQPVPEWVPASPMQYKRTVRVNLEYSDNVKETLVPTFESCLCCRFYCVRVNIKFDNHIGTASIDIPVSVKNLHC</sequence>
<evidence type="ECO:0000313" key="4">
    <source>
        <dbReference type="EMBL" id="QLQ81808.1"/>
    </source>
</evidence>
<feature type="domain" description="Bul1 N-terminal" evidence="2">
    <location>
        <begin position="102"/>
        <end position="522"/>
    </location>
</feature>
<organism evidence="4 5">
    <name type="scientific">Torulaspora globosa</name>
    <dbReference type="NCBI Taxonomy" id="48254"/>
    <lineage>
        <taxon>Eukaryota</taxon>
        <taxon>Fungi</taxon>
        <taxon>Dikarya</taxon>
        <taxon>Ascomycota</taxon>
        <taxon>Saccharomycotina</taxon>
        <taxon>Saccharomycetes</taxon>
        <taxon>Saccharomycetales</taxon>
        <taxon>Saccharomycetaceae</taxon>
        <taxon>Torulaspora</taxon>
    </lineage>
</organism>
<dbReference type="PANTHER" id="PTHR31904:SF1">
    <property type="entry name" value="BYPASS OF STOP CODON PROTEIN 5-RELATED"/>
    <property type="match status" value="1"/>
</dbReference>
<evidence type="ECO:0000256" key="1">
    <source>
        <dbReference type="SAM" id="MobiDB-lite"/>
    </source>
</evidence>
<keyword evidence="5" id="KW-1185">Reference proteome</keyword>
<dbReference type="EMBL" id="CP059273">
    <property type="protein sequence ID" value="QLQ81808.1"/>
    <property type="molecule type" value="Genomic_DNA"/>
</dbReference>
<feature type="compositionally biased region" description="Polar residues" evidence="1">
    <location>
        <begin position="51"/>
        <end position="64"/>
    </location>
</feature>
<dbReference type="AlphaFoldDB" id="A0A7H9HVQ1"/>
<name>A0A7H9HVQ1_9SACH</name>